<feature type="domain" description="Rieske" evidence="6">
    <location>
        <begin position="186"/>
        <end position="265"/>
    </location>
</feature>
<dbReference type="GO" id="GO:0051537">
    <property type="term" value="F:2 iron, 2 sulfur cluster binding"/>
    <property type="evidence" value="ECO:0007669"/>
    <property type="project" value="UniProtKB-KW"/>
</dbReference>
<dbReference type="Gene3D" id="2.102.10.10">
    <property type="entry name" value="Rieske [2Fe-2S] iron-sulphur domain"/>
    <property type="match status" value="1"/>
</dbReference>
<dbReference type="InterPro" id="IPR006311">
    <property type="entry name" value="TAT_signal"/>
</dbReference>
<dbReference type="PROSITE" id="PS51296">
    <property type="entry name" value="RIESKE"/>
    <property type="match status" value="1"/>
</dbReference>
<evidence type="ECO:0000256" key="3">
    <source>
        <dbReference type="ARBA" id="ARBA00023004"/>
    </source>
</evidence>
<keyword evidence="8" id="KW-1185">Reference proteome</keyword>
<keyword evidence="2" id="KW-0479">Metal-binding</keyword>
<sequence>MSDSDKYPSDSGRRRFVKGVVGGAALAGVGTTGAAAINSATTSPGAGGGATQAYAIENTGGPAPRGMPQIPVEIDSDGFIKGVWPEVKTENQGGIEVTVASTEDYKGTGVTYSSEWFQYCGVESYEGIQPDYESDNYFLSDSGAYEWQSETYSAGDRLNINDFSDYTEWGNGIGRAGLGKPATGTWRSQDSEDTIPIQIIRSPLIEEAAQDNEWLAASTDQGVIAWLNKCTHFCCVPGYKQAADAAKFGAENDVYCQCHQSVYDPFSVVQTLFTARPRPHSGE</sequence>
<name>A0ABD5ZAL7_9EURY</name>
<dbReference type="GO" id="GO:0046872">
    <property type="term" value="F:metal ion binding"/>
    <property type="evidence" value="ECO:0007669"/>
    <property type="project" value="UniProtKB-KW"/>
</dbReference>
<dbReference type="AlphaFoldDB" id="A0ABD5ZAL7"/>
<evidence type="ECO:0000313" key="7">
    <source>
        <dbReference type="EMBL" id="MFC7202201.1"/>
    </source>
</evidence>
<dbReference type="EMBL" id="JBHTAA010000001">
    <property type="protein sequence ID" value="MFC7202201.1"/>
    <property type="molecule type" value="Genomic_DNA"/>
</dbReference>
<proteinExistence type="predicted"/>
<keyword evidence="1" id="KW-0001">2Fe-2S</keyword>
<dbReference type="PROSITE" id="PS51318">
    <property type="entry name" value="TAT"/>
    <property type="match status" value="1"/>
</dbReference>
<evidence type="ECO:0000256" key="5">
    <source>
        <dbReference type="ARBA" id="ARBA00023157"/>
    </source>
</evidence>
<keyword evidence="3" id="KW-0408">Iron</keyword>
<gene>
    <name evidence="7" type="ORF">ACFQJC_01635</name>
</gene>
<dbReference type="RefSeq" id="WP_390221502.1">
    <property type="nucleotide sequence ID" value="NZ_JBHTAA010000001.1"/>
</dbReference>
<dbReference type="InterPro" id="IPR014349">
    <property type="entry name" value="Rieske_Fe-S_prot"/>
</dbReference>
<evidence type="ECO:0000313" key="8">
    <source>
        <dbReference type="Proteomes" id="UP001596481"/>
    </source>
</evidence>
<reference evidence="7 8" key="1">
    <citation type="journal article" date="2019" name="Int. J. Syst. Evol. Microbiol.">
        <title>The Global Catalogue of Microorganisms (GCM) 10K type strain sequencing project: providing services to taxonomists for standard genome sequencing and annotation.</title>
        <authorList>
            <consortium name="The Broad Institute Genomics Platform"/>
            <consortium name="The Broad Institute Genome Sequencing Center for Infectious Disease"/>
            <person name="Wu L."/>
            <person name="Ma J."/>
        </authorList>
    </citation>
    <scope>NUCLEOTIDE SEQUENCE [LARGE SCALE GENOMIC DNA]</scope>
    <source>
        <strain evidence="7 8">DSM 29988</strain>
    </source>
</reference>
<keyword evidence="5" id="KW-1015">Disulfide bond</keyword>
<keyword evidence="4" id="KW-0411">Iron-sulfur</keyword>
<dbReference type="InterPro" id="IPR017941">
    <property type="entry name" value="Rieske_2Fe-2S"/>
</dbReference>
<dbReference type="PANTHER" id="PTHR10134">
    <property type="entry name" value="CYTOCHROME B-C1 COMPLEX SUBUNIT RIESKE, MITOCHONDRIAL"/>
    <property type="match status" value="1"/>
</dbReference>
<accession>A0ABD5ZAL7</accession>
<organism evidence="7 8">
    <name type="scientific">Haloferax namakaokahaiae</name>
    <dbReference type="NCBI Taxonomy" id="1748331"/>
    <lineage>
        <taxon>Archaea</taxon>
        <taxon>Methanobacteriati</taxon>
        <taxon>Methanobacteriota</taxon>
        <taxon>Stenosarchaea group</taxon>
        <taxon>Halobacteria</taxon>
        <taxon>Halobacteriales</taxon>
        <taxon>Haloferacaceae</taxon>
        <taxon>Haloferax</taxon>
    </lineage>
</organism>
<evidence type="ECO:0000259" key="6">
    <source>
        <dbReference type="PROSITE" id="PS51296"/>
    </source>
</evidence>
<evidence type="ECO:0000256" key="1">
    <source>
        <dbReference type="ARBA" id="ARBA00022714"/>
    </source>
</evidence>
<protein>
    <submittedName>
        <fullName evidence="7">Ubiquinol-cytochrome c reductase iron-sulfur subunit</fullName>
    </submittedName>
</protein>
<evidence type="ECO:0000256" key="4">
    <source>
        <dbReference type="ARBA" id="ARBA00023014"/>
    </source>
</evidence>
<evidence type="ECO:0000256" key="2">
    <source>
        <dbReference type="ARBA" id="ARBA00022723"/>
    </source>
</evidence>
<comment type="caution">
    <text evidence="7">The sequence shown here is derived from an EMBL/GenBank/DDBJ whole genome shotgun (WGS) entry which is preliminary data.</text>
</comment>
<dbReference type="Proteomes" id="UP001596481">
    <property type="component" value="Unassembled WGS sequence"/>
</dbReference>
<dbReference type="SUPFAM" id="SSF50022">
    <property type="entry name" value="ISP domain"/>
    <property type="match status" value="1"/>
</dbReference>
<dbReference type="InterPro" id="IPR036922">
    <property type="entry name" value="Rieske_2Fe-2S_sf"/>
</dbReference>